<evidence type="ECO:0000256" key="6">
    <source>
        <dbReference type="SAM" id="Phobius"/>
    </source>
</evidence>
<gene>
    <name evidence="7" type="ORF">GSOID_T00014794001</name>
</gene>
<feature type="transmembrane region" description="Helical" evidence="6">
    <location>
        <begin position="199"/>
        <end position="218"/>
    </location>
</feature>
<feature type="transmembrane region" description="Helical" evidence="6">
    <location>
        <begin position="49"/>
        <end position="75"/>
    </location>
</feature>
<reference evidence="7" key="1">
    <citation type="journal article" date="2010" name="Science">
        <title>Plasticity of animal genome architecture unmasked by rapid evolution of a pelagic tunicate.</title>
        <authorList>
            <person name="Denoeud F."/>
            <person name="Henriet S."/>
            <person name="Mungpakdee S."/>
            <person name="Aury J.M."/>
            <person name="Da Silva C."/>
            <person name="Brinkmann H."/>
            <person name="Mikhaleva J."/>
            <person name="Olsen L.C."/>
            <person name="Jubin C."/>
            <person name="Canestro C."/>
            <person name="Bouquet J.M."/>
            <person name="Danks G."/>
            <person name="Poulain J."/>
            <person name="Campsteijn C."/>
            <person name="Adamski M."/>
            <person name="Cross I."/>
            <person name="Yadetie F."/>
            <person name="Muffato M."/>
            <person name="Louis A."/>
            <person name="Butcher S."/>
            <person name="Tsagkogeorga G."/>
            <person name="Konrad A."/>
            <person name="Singh S."/>
            <person name="Jensen M.F."/>
            <person name="Cong E.H."/>
            <person name="Eikeseth-Otteraa H."/>
            <person name="Noel B."/>
            <person name="Anthouard V."/>
            <person name="Porcel B.M."/>
            <person name="Kachouri-Lafond R."/>
            <person name="Nishino A."/>
            <person name="Ugolini M."/>
            <person name="Chourrout P."/>
            <person name="Nishida H."/>
            <person name="Aasland R."/>
            <person name="Huzurbazar S."/>
            <person name="Westhof E."/>
            <person name="Delsuc F."/>
            <person name="Lehrach H."/>
            <person name="Reinhardt R."/>
            <person name="Weissenbach J."/>
            <person name="Roy S.W."/>
            <person name="Artiguenave F."/>
            <person name="Postlethwait J.H."/>
            <person name="Manak J.R."/>
            <person name="Thompson E.M."/>
            <person name="Jaillon O."/>
            <person name="Du Pasquier L."/>
            <person name="Boudinot P."/>
            <person name="Liberles D.A."/>
            <person name="Volff J.N."/>
            <person name="Philippe H."/>
            <person name="Lenhard B."/>
            <person name="Roest Crollius H."/>
            <person name="Wincker P."/>
            <person name="Chourrout D."/>
        </authorList>
    </citation>
    <scope>NUCLEOTIDE SEQUENCE [LARGE SCALE GENOMIC DNA]</scope>
</reference>
<keyword evidence="2 6" id="KW-0812">Transmembrane</keyword>
<feature type="transmembrane region" description="Helical" evidence="6">
    <location>
        <begin position="261"/>
        <end position="285"/>
    </location>
</feature>
<dbReference type="SUPFAM" id="SSF103473">
    <property type="entry name" value="MFS general substrate transporter"/>
    <property type="match status" value="1"/>
</dbReference>
<sequence>MRGRGSSKIDPNESPEQNENVVDTFKLEREDLGFDYVFLRLPQVSGKQIAWFLLVNYCWVVAGFVQVGSVILQAIPDYRCKTPADENFNLNYEAGTEFTPSTDPCLQYQGLENICTEFNDDFPAYYACFSEKKPSLQTEACNVGYIFDNSTFTRTVSTEYELVCENKELESAISAIFMSGLFFGVFIFGPLMDKIGRKLSAMIAMFGISAASLPLVLIPYHENGVWTYAALRWLSGFFSISAGTASFVWTMEIVGPKYRTWFGSLTQGIFSFGYMLLSLIGYLLSDWQDQMIVILLAPLLYIPIYLFLPTSIAWLFSSRKYDRARVETKKIAASLNVNDCSESFLDKVEASVKLQQKSGDGKVYTQIDLFKPPRMRIVTIVEMYQWFATTLVYYGYVFSFFYFL</sequence>
<dbReference type="Pfam" id="PF00083">
    <property type="entry name" value="Sugar_tr"/>
    <property type="match status" value="1"/>
</dbReference>
<dbReference type="AlphaFoldDB" id="E4XM46"/>
<dbReference type="PANTHER" id="PTHR24064">
    <property type="entry name" value="SOLUTE CARRIER FAMILY 22 MEMBER"/>
    <property type="match status" value="1"/>
</dbReference>
<dbReference type="InterPro" id="IPR036259">
    <property type="entry name" value="MFS_trans_sf"/>
</dbReference>
<dbReference type="InParanoid" id="E4XM46"/>
<feature type="transmembrane region" description="Helical" evidence="6">
    <location>
        <begin position="230"/>
        <end position="249"/>
    </location>
</feature>
<feature type="transmembrane region" description="Helical" evidence="6">
    <location>
        <begin position="384"/>
        <end position="403"/>
    </location>
</feature>
<keyword evidence="3 6" id="KW-1133">Transmembrane helix</keyword>
<keyword evidence="4 6" id="KW-0472">Membrane</keyword>
<dbReference type="EMBL" id="FN653074">
    <property type="protein sequence ID" value="CBY11053.1"/>
    <property type="molecule type" value="Genomic_DNA"/>
</dbReference>
<evidence type="ECO:0008006" key="9">
    <source>
        <dbReference type="Google" id="ProtNLM"/>
    </source>
</evidence>
<dbReference type="GO" id="GO:0016020">
    <property type="term" value="C:membrane"/>
    <property type="evidence" value="ECO:0007669"/>
    <property type="project" value="UniProtKB-SubCell"/>
</dbReference>
<dbReference type="InterPro" id="IPR005828">
    <property type="entry name" value="MFS_sugar_transport-like"/>
</dbReference>
<evidence type="ECO:0000313" key="8">
    <source>
        <dbReference type="Proteomes" id="UP000001307"/>
    </source>
</evidence>
<feature type="transmembrane region" description="Helical" evidence="6">
    <location>
        <begin position="291"/>
        <end position="316"/>
    </location>
</feature>
<dbReference type="OrthoDB" id="2261376at2759"/>
<protein>
    <recommendedName>
        <fullName evidence="9">Major facilitator superfamily (MFS) profile domain-containing protein</fullName>
    </recommendedName>
</protein>
<dbReference type="Gene3D" id="1.20.1250.20">
    <property type="entry name" value="MFS general substrate transporter like domains"/>
    <property type="match status" value="1"/>
</dbReference>
<feature type="region of interest" description="Disordered" evidence="5">
    <location>
        <begin position="1"/>
        <end position="20"/>
    </location>
</feature>
<dbReference type="Proteomes" id="UP000001307">
    <property type="component" value="Unassembled WGS sequence"/>
</dbReference>
<accession>E4XM46</accession>
<evidence type="ECO:0000256" key="3">
    <source>
        <dbReference type="ARBA" id="ARBA00022989"/>
    </source>
</evidence>
<evidence type="ECO:0000313" key="7">
    <source>
        <dbReference type="EMBL" id="CBY11053.1"/>
    </source>
</evidence>
<keyword evidence="8" id="KW-1185">Reference proteome</keyword>
<evidence type="ECO:0000256" key="5">
    <source>
        <dbReference type="SAM" id="MobiDB-lite"/>
    </source>
</evidence>
<feature type="transmembrane region" description="Helical" evidence="6">
    <location>
        <begin position="172"/>
        <end position="192"/>
    </location>
</feature>
<organism evidence="7">
    <name type="scientific">Oikopleura dioica</name>
    <name type="common">Tunicate</name>
    <dbReference type="NCBI Taxonomy" id="34765"/>
    <lineage>
        <taxon>Eukaryota</taxon>
        <taxon>Metazoa</taxon>
        <taxon>Chordata</taxon>
        <taxon>Tunicata</taxon>
        <taxon>Appendicularia</taxon>
        <taxon>Copelata</taxon>
        <taxon>Oikopleuridae</taxon>
        <taxon>Oikopleura</taxon>
    </lineage>
</organism>
<comment type="subcellular location">
    <subcellularLocation>
        <location evidence="1">Membrane</location>
        <topology evidence="1">Multi-pass membrane protein</topology>
    </subcellularLocation>
</comment>
<evidence type="ECO:0000256" key="1">
    <source>
        <dbReference type="ARBA" id="ARBA00004141"/>
    </source>
</evidence>
<dbReference type="GO" id="GO:0022857">
    <property type="term" value="F:transmembrane transporter activity"/>
    <property type="evidence" value="ECO:0007669"/>
    <property type="project" value="InterPro"/>
</dbReference>
<evidence type="ECO:0000256" key="2">
    <source>
        <dbReference type="ARBA" id="ARBA00022692"/>
    </source>
</evidence>
<name>E4XM46_OIKDI</name>
<evidence type="ECO:0000256" key="4">
    <source>
        <dbReference type="ARBA" id="ARBA00023136"/>
    </source>
</evidence>
<proteinExistence type="predicted"/>